<keyword evidence="2" id="KW-1185">Reference proteome</keyword>
<gene>
    <name evidence="1" type="ORF">ACFQ03_00680</name>
</gene>
<reference evidence="2" key="1">
    <citation type="journal article" date="2019" name="Int. J. Syst. Evol. Microbiol.">
        <title>The Global Catalogue of Microorganisms (GCM) 10K type strain sequencing project: providing services to taxonomists for standard genome sequencing and annotation.</title>
        <authorList>
            <consortium name="The Broad Institute Genomics Platform"/>
            <consortium name="The Broad Institute Genome Sequencing Center for Infectious Disease"/>
            <person name="Wu L."/>
            <person name="Ma J."/>
        </authorList>
    </citation>
    <scope>NUCLEOTIDE SEQUENCE [LARGE SCALE GENOMIC DNA]</scope>
    <source>
        <strain evidence="2">CCUG 57263</strain>
    </source>
</reference>
<dbReference type="Gene3D" id="3.40.630.30">
    <property type="match status" value="1"/>
</dbReference>
<accession>A0ABW3D2M8</accession>
<dbReference type="RefSeq" id="WP_144933597.1">
    <property type="nucleotide sequence ID" value="NZ_JBHTIU010000001.1"/>
</dbReference>
<evidence type="ECO:0000313" key="2">
    <source>
        <dbReference type="Proteomes" id="UP001597120"/>
    </source>
</evidence>
<protein>
    <submittedName>
        <fullName evidence="1">GNAT family N-acetyltransferase</fullName>
    </submittedName>
</protein>
<dbReference type="SUPFAM" id="SSF55729">
    <property type="entry name" value="Acyl-CoA N-acyltransferases (Nat)"/>
    <property type="match status" value="1"/>
</dbReference>
<proteinExistence type="predicted"/>
<name>A0ABW3D2M8_9BACL</name>
<sequence length="168" mass="19766">MRRAHASRCMEDADYARFTRFYLSNSEELDRDYTLHDALLNLMHTLPDSHIMLFDNDEGELIGFIQYQYGEDPDSAGVTLTIDAAILASAYRGSRVFFAGFREFLELILREKPDVKLVQFYALADHRYLNRLYSKFARPCGVRQSSHRDVDENRYVQSMEQLLQYFRL</sequence>
<comment type="caution">
    <text evidence="1">The sequence shown here is derived from an EMBL/GenBank/DDBJ whole genome shotgun (WGS) entry which is preliminary data.</text>
</comment>
<dbReference type="InterPro" id="IPR016181">
    <property type="entry name" value="Acyl_CoA_acyltransferase"/>
</dbReference>
<dbReference type="Proteomes" id="UP001597120">
    <property type="component" value="Unassembled WGS sequence"/>
</dbReference>
<dbReference type="EMBL" id="JBHTIU010000001">
    <property type="protein sequence ID" value="MFD0867660.1"/>
    <property type="molecule type" value="Genomic_DNA"/>
</dbReference>
<evidence type="ECO:0000313" key="1">
    <source>
        <dbReference type="EMBL" id="MFD0867660.1"/>
    </source>
</evidence>
<organism evidence="1 2">
    <name type="scientific">Paenibacillus residui</name>
    <dbReference type="NCBI Taxonomy" id="629724"/>
    <lineage>
        <taxon>Bacteria</taxon>
        <taxon>Bacillati</taxon>
        <taxon>Bacillota</taxon>
        <taxon>Bacilli</taxon>
        <taxon>Bacillales</taxon>
        <taxon>Paenibacillaceae</taxon>
        <taxon>Paenibacillus</taxon>
    </lineage>
</organism>